<dbReference type="Proteomes" id="UP000002007">
    <property type="component" value="Chromosome"/>
</dbReference>
<name>A9WKT6_RENSM</name>
<gene>
    <name evidence="1" type="ordered locus">RSal33209_0338</name>
</gene>
<protein>
    <submittedName>
        <fullName evidence="1">Uncharacterized protein</fullName>
    </submittedName>
</protein>
<reference evidence="2" key="1">
    <citation type="journal article" date="2008" name="J. Bacteriol.">
        <title>Genome sequence of the fish pathogen Renibacterium salmoninarum suggests reductive evolution away from an environmental Arthrobacter ancestor.</title>
        <authorList>
            <person name="Wiens G.D."/>
            <person name="Rockey D.D."/>
            <person name="Wu Z."/>
            <person name="Chang J."/>
            <person name="Levy R."/>
            <person name="Crane S."/>
            <person name="Chen D.S."/>
            <person name="Capri G.R."/>
            <person name="Burnett J.R."/>
            <person name="Sudheesh P.S."/>
            <person name="Schipma M.J."/>
            <person name="Burd H."/>
            <person name="Bhattacharyya A."/>
            <person name="Rhodes L.D."/>
            <person name="Kaul R."/>
            <person name="Strom M.S."/>
        </authorList>
    </citation>
    <scope>NUCLEOTIDE SEQUENCE [LARGE SCALE GENOMIC DNA]</scope>
    <source>
        <strain evidence="2">ATCC 33209 / DSM 20767 / JCM 11484 / NBRC 15589 / NCIMB 2235</strain>
    </source>
</reference>
<evidence type="ECO:0000313" key="2">
    <source>
        <dbReference type="Proteomes" id="UP000002007"/>
    </source>
</evidence>
<dbReference type="EMBL" id="CP000910">
    <property type="protein sequence ID" value="ABY22094.1"/>
    <property type="molecule type" value="Genomic_DNA"/>
</dbReference>
<dbReference type="HOGENOM" id="CLU_3157046_0_0_11"/>
<keyword evidence="2" id="KW-1185">Reference proteome</keyword>
<sequence length="48" mass="5356">MGQIGEAEHAVELKKLHTDTAQVSQESEQALLVLDHDLIARSKFMSHL</sequence>
<dbReference type="AlphaFoldDB" id="A9WKT6"/>
<proteinExistence type="predicted"/>
<evidence type="ECO:0000313" key="1">
    <source>
        <dbReference type="EMBL" id="ABY22094.1"/>
    </source>
</evidence>
<organism evidence="1 2">
    <name type="scientific">Renibacterium salmoninarum (strain ATCC 33209 / DSM 20767 / JCM 11484 / NBRC 15589 / NCIMB 2235)</name>
    <dbReference type="NCBI Taxonomy" id="288705"/>
    <lineage>
        <taxon>Bacteria</taxon>
        <taxon>Bacillati</taxon>
        <taxon>Actinomycetota</taxon>
        <taxon>Actinomycetes</taxon>
        <taxon>Micrococcales</taxon>
        <taxon>Micrococcaceae</taxon>
        <taxon>Renibacterium</taxon>
    </lineage>
</organism>
<dbReference type="KEGG" id="rsa:RSal33209_0338"/>
<accession>A9WKT6</accession>